<dbReference type="EMBL" id="MT142092">
    <property type="protein sequence ID" value="QJA74353.1"/>
    <property type="molecule type" value="Genomic_DNA"/>
</dbReference>
<proteinExistence type="predicted"/>
<accession>A0A6M3KWN7</accession>
<dbReference type="EMBL" id="MT142641">
    <property type="protein sequence ID" value="QJA86536.1"/>
    <property type="molecule type" value="Genomic_DNA"/>
</dbReference>
<organism evidence="2">
    <name type="scientific">viral metagenome</name>
    <dbReference type="NCBI Taxonomy" id="1070528"/>
    <lineage>
        <taxon>unclassified sequences</taxon>
        <taxon>metagenomes</taxon>
        <taxon>organismal metagenomes</taxon>
    </lineage>
</organism>
<gene>
    <name evidence="1" type="ORF">MM415A02041_0011</name>
    <name evidence="2" type="ORF">MM415B03171_0007</name>
</gene>
<evidence type="ECO:0000313" key="2">
    <source>
        <dbReference type="EMBL" id="QJA86536.1"/>
    </source>
</evidence>
<evidence type="ECO:0000313" key="1">
    <source>
        <dbReference type="EMBL" id="QJA74353.1"/>
    </source>
</evidence>
<sequence>MALAVGTNSWISVTDANTYFGDRVGVTNYWYSGVEKEEALVTAWRWLTGCSDYTFPATAVQAMKDAQCEYALFLLQHQPDIDLRMGLQAQGVVEAGVVKEKYGVGPGGIPLPPVVQGLLRVYYTGATIKLLNLERDDEESVTYDAYTNRGT</sequence>
<reference evidence="2" key="1">
    <citation type="submission" date="2020-03" db="EMBL/GenBank/DDBJ databases">
        <title>The deep terrestrial virosphere.</title>
        <authorList>
            <person name="Holmfeldt K."/>
            <person name="Nilsson E."/>
            <person name="Simone D."/>
            <person name="Lopez-Fernandez M."/>
            <person name="Wu X."/>
            <person name="de Brujin I."/>
            <person name="Lundin D."/>
            <person name="Andersson A."/>
            <person name="Bertilsson S."/>
            <person name="Dopson M."/>
        </authorList>
    </citation>
    <scope>NUCLEOTIDE SEQUENCE</scope>
    <source>
        <strain evidence="1">MM415A02041</strain>
        <strain evidence="2">MM415B03171</strain>
    </source>
</reference>
<name>A0A6M3KWN7_9ZZZZ</name>
<dbReference type="AlphaFoldDB" id="A0A6M3KWN7"/>
<protein>
    <submittedName>
        <fullName evidence="2">Uncharacterized protein</fullName>
    </submittedName>
</protein>